<dbReference type="Proteomes" id="UP000317650">
    <property type="component" value="Chromosome 10"/>
</dbReference>
<dbReference type="AlphaFoldDB" id="A0A4S8IY31"/>
<name>A0A4S8IY31_MUSBA</name>
<protein>
    <submittedName>
        <fullName evidence="1">Uncharacterized protein</fullName>
    </submittedName>
</protein>
<accession>A0A4S8IY31</accession>
<comment type="caution">
    <text evidence="1">The sequence shown here is derived from an EMBL/GenBank/DDBJ whole genome shotgun (WGS) entry which is preliminary data.</text>
</comment>
<proteinExistence type="predicted"/>
<evidence type="ECO:0000313" key="1">
    <source>
        <dbReference type="EMBL" id="THU53821.1"/>
    </source>
</evidence>
<reference evidence="1 2" key="1">
    <citation type="journal article" date="2019" name="Nat. Plants">
        <title>Genome sequencing of Musa balbisiana reveals subgenome evolution and function divergence in polyploid bananas.</title>
        <authorList>
            <person name="Yao X."/>
        </authorList>
    </citation>
    <scope>NUCLEOTIDE SEQUENCE [LARGE SCALE GENOMIC DNA]</scope>
    <source>
        <strain evidence="2">cv. DH-PKW</strain>
        <tissue evidence="1">Leaves</tissue>
    </source>
</reference>
<sequence length="62" mass="6611">MEKRKKNLQAPSLWSEGLKLTKSVDQAYRAAAKDLRTVLVPSMLPGAAAFSSGSPEGFSEGT</sequence>
<keyword evidence="2" id="KW-1185">Reference proteome</keyword>
<gene>
    <name evidence="1" type="ORF">C4D60_Mb10t18460</name>
</gene>
<evidence type="ECO:0000313" key="2">
    <source>
        <dbReference type="Proteomes" id="UP000317650"/>
    </source>
</evidence>
<dbReference type="EMBL" id="PYDT01000008">
    <property type="protein sequence ID" value="THU53821.1"/>
    <property type="molecule type" value="Genomic_DNA"/>
</dbReference>
<organism evidence="1 2">
    <name type="scientific">Musa balbisiana</name>
    <name type="common">Banana</name>
    <dbReference type="NCBI Taxonomy" id="52838"/>
    <lineage>
        <taxon>Eukaryota</taxon>
        <taxon>Viridiplantae</taxon>
        <taxon>Streptophyta</taxon>
        <taxon>Embryophyta</taxon>
        <taxon>Tracheophyta</taxon>
        <taxon>Spermatophyta</taxon>
        <taxon>Magnoliopsida</taxon>
        <taxon>Liliopsida</taxon>
        <taxon>Zingiberales</taxon>
        <taxon>Musaceae</taxon>
        <taxon>Musa</taxon>
    </lineage>
</organism>